<dbReference type="RefSeq" id="WP_002564458.1">
    <property type="nucleotide sequence ID" value="NZ_DS480692.1"/>
</dbReference>
<dbReference type="PaxDb" id="411902-CLOBOL_04604"/>
<gene>
    <name evidence="1" type="ORF">CLOBOL_04604</name>
</gene>
<protein>
    <submittedName>
        <fullName evidence="1">Uncharacterized protein</fullName>
    </submittedName>
</protein>
<name>A8RWJ6_ENTBW</name>
<evidence type="ECO:0000313" key="1">
    <source>
        <dbReference type="EMBL" id="EDP14912.1"/>
    </source>
</evidence>
<dbReference type="HOGENOM" id="CLU_3097268_0_0_9"/>
<comment type="caution">
    <text evidence="1">The sequence shown here is derived from an EMBL/GenBank/DDBJ whole genome shotgun (WGS) entry which is preliminary data.</text>
</comment>
<organism evidence="1 2">
    <name type="scientific">Enterocloster bolteae (strain ATCC BAA-613 / DSM 15670 / CCUG 46953 / JCM 12243 / WAL 16351)</name>
    <name type="common">Clostridium bolteae</name>
    <dbReference type="NCBI Taxonomy" id="411902"/>
    <lineage>
        <taxon>Bacteria</taxon>
        <taxon>Bacillati</taxon>
        <taxon>Bacillota</taxon>
        <taxon>Clostridia</taxon>
        <taxon>Lachnospirales</taxon>
        <taxon>Lachnospiraceae</taxon>
        <taxon>Enterocloster</taxon>
    </lineage>
</organism>
<dbReference type="Proteomes" id="UP000005396">
    <property type="component" value="Unassembled WGS sequence"/>
</dbReference>
<dbReference type="EMBL" id="ABCC02000037">
    <property type="protein sequence ID" value="EDP14912.1"/>
    <property type="molecule type" value="Genomic_DNA"/>
</dbReference>
<evidence type="ECO:0000313" key="2">
    <source>
        <dbReference type="Proteomes" id="UP000005396"/>
    </source>
</evidence>
<sequence length="51" mass="6380">MVEKQRIQAIFTAKDYMELYRTQKPTVDLMLGIKEQWEFEDFLEEEDWIYM</sequence>
<proteinExistence type="predicted"/>
<reference evidence="1 2" key="1">
    <citation type="submission" date="2007-08" db="EMBL/GenBank/DDBJ databases">
        <authorList>
            <person name="Fulton L."/>
            <person name="Clifton S."/>
            <person name="Fulton B."/>
            <person name="Xu J."/>
            <person name="Minx P."/>
            <person name="Pepin K.H."/>
            <person name="Johnson M."/>
            <person name="Thiruvilangam P."/>
            <person name="Bhonagiri V."/>
            <person name="Nash W.E."/>
            <person name="Mardis E.R."/>
            <person name="Wilson R.K."/>
        </authorList>
    </citation>
    <scope>NUCLEOTIDE SEQUENCE [LARGE SCALE GENOMIC DNA]</scope>
    <source>
        <strain evidence="2">ATCC BAA-613 / DSM 15670 / CCUG 46953 / JCM 12243 / WAL 16351</strain>
    </source>
</reference>
<accession>A8RWJ6</accession>
<dbReference type="AlphaFoldDB" id="A8RWJ6"/>
<reference evidence="1 2" key="2">
    <citation type="submission" date="2007-09" db="EMBL/GenBank/DDBJ databases">
        <title>Draft genome sequence of Clostridium bolteae (ATCC BAA-613).</title>
        <authorList>
            <person name="Sudarsanam P."/>
            <person name="Ley R."/>
            <person name="Guruge J."/>
            <person name="Turnbaugh P.J."/>
            <person name="Mahowald M."/>
            <person name="Liep D."/>
            <person name="Gordon J."/>
        </authorList>
    </citation>
    <scope>NUCLEOTIDE SEQUENCE [LARGE SCALE GENOMIC DNA]</scope>
    <source>
        <strain evidence="2">ATCC BAA-613 / DSM 15670 / CCUG 46953 / JCM 12243 / WAL 16351</strain>
    </source>
</reference>